<evidence type="ECO:0000313" key="1">
    <source>
        <dbReference type="EMBL" id="ACY50311.1"/>
    </source>
</evidence>
<organism evidence="1 2">
    <name type="scientific">Vibrio antiquarius (strain Ex25)</name>
    <dbReference type="NCBI Taxonomy" id="150340"/>
    <lineage>
        <taxon>Bacteria</taxon>
        <taxon>Pseudomonadati</taxon>
        <taxon>Pseudomonadota</taxon>
        <taxon>Gammaproteobacteria</taxon>
        <taxon>Vibrionales</taxon>
        <taxon>Vibrionaceae</taxon>
        <taxon>Vibrio</taxon>
        <taxon>Vibrio diabolicus subgroup</taxon>
    </lineage>
</organism>
<dbReference type="EMBL" id="CP001805">
    <property type="protein sequence ID" value="ACY50311.1"/>
    <property type="molecule type" value="Genomic_DNA"/>
</dbReference>
<dbReference type="Proteomes" id="UP000002571">
    <property type="component" value="Chromosome 1"/>
</dbReference>
<evidence type="ECO:0000313" key="2">
    <source>
        <dbReference type="Proteomes" id="UP000002571"/>
    </source>
</evidence>
<sequence>MPFTSTDKGSFSNERENDCPEDIKFTASIGIQTGLTLFQCPLCMSSIEKEMSTAKEISLGDKI</sequence>
<keyword evidence="2" id="KW-1185">Reference proteome</keyword>
<accession>A0ACA6QJ61</accession>
<protein>
    <submittedName>
        <fullName evidence="1">Uncharacterized protein</fullName>
    </submittedName>
</protein>
<reference evidence="1" key="1">
    <citation type="submission" date="2009-10" db="EMBL/GenBank/DDBJ databases">
        <authorList>
            <consortium name="Los Alamos National Laboratory (LANL)"/>
            <consortium name="National Microbial Pathogen Data Resource (NMPDR)"/>
            <person name="Munk A.C."/>
            <person name="Tapia R."/>
            <person name="Green L."/>
            <person name="Rogers Y."/>
            <person name="Detter J.C."/>
            <person name="Bruce D."/>
            <person name="Brettin T.S."/>
            <person name="Colwell R."/>
            <person name="Huq A."/>
            <person name="Grim C.J."/>
            <person name="Hasan N.A."/>
            <person name="Vonstein V."/>
            <person name="Bartels D."/>
        </authorList>
    </citation>
    <scope>NUCLEOTIDE SEQUENCE</scope>
    <source>
        <strain evidence="1">EX25</strain>
    </source>
</reference>
<gene>
    <name evidence="1" type="ordered locus">VEA_002148</name>
</gene>
<name>A0ACA6QJ61_VIBAE</name>
<proteinExistence type="predicted"/>